<dbReference type="EMBL" id="JAOVZR010000001">
    <property type="protein sequence ID" value="MCY0149658.1"/>
    <property type="molecule type" value="Genomic_DNA"/>
</dbReference>
<dbReference type="Pfam" id="PF01408">
    <property type="entry name" value="GFO_IDH_MocA"/>
    <property type="match status" value="1"/>
</dbReference>
<keyword evidence="4" id="KW-1185">Reference proteome</keyword>
<gene>
    <name evidence="3" type="ORF">OEG84_18575</name>
</gene>
<dbReference type="InterPro" id="IPR036291">
    <property type="entry name" value="NAD(P)-bd_dom_sf"/>
</dbReference>
<dbReference type="Gene3D" id="3.30.360.10">
    <property type="entry name" value="Dihydrodipicolinate Reductase, domain 2"/>
    <property type="match status" value="1"/>
</dbReference>
<feature type="domain" description="Gfo/Idh/MocA-like oxidoreductase C-terminal" evidence="2">
    <location>
        <begin position="136"/>
        <end position="336"/>
    </location>
</feature>
<dbReference type="SUPFAM" id="SSF51735">
    <property type="entry name" value="NAD(P)-binding Rossmann-fold domains"/>
    <property type="match status" value="1"/>
</dbReference>
<dbReference type="InterPro" id="IPR000683">
    <property type="entry name" value="Gfo/Idh/MocA-like_OxRdtase_N"/>
</dbReference>
<dbReference type="PANTHER" id="PTHR43708:SF8">
    <property type="entry name" value="OXIDOREDUCTASE"/>
    <property type="match status" value="1"/>
</dbReference>
<sequence length="336" mass="36319">MTTELKVGVIGLGEVGAHQARGVQTAAGARLFAVADFNPKLVDAFVQDTGARGYGNAEELIADEQVEAVVICVPHKFHAELCKTALKAGKHVFVEKPVTVTSQECDALIALADQSGKVFGASHNQLFYPPHRWLREEIAEGRIARPSILRLRLAIGGKLGGWRADPDLTGGGLLFDAGFHRFYVARSIMGEVKAVYASLDTDDPRGVGEDSGIVVLEFEEGGRAVIEAGYHAPAGIFDDQIEAVTPDALVRIPGIEAHFEKFSDEPHLLIRNGGEWMGQELESAEWPDTIALSVANFIDAVNGKARLAVDGREARRIVEIVEAAYRSAMEGRRVEV</sequence>
<proteinExistence type="predicted"/>
<dbReference type="Proteomes" id="UP001073227">
    <property type="component" value="Unassembled WGS sequence"/>
</dbReference>
<comment type="caution">
    <text evidence="3">The sequence shown here is derived from an EMBL/GenBank/DDBJ whole genome shotgun (WGS) entry which is preliminary data.</text>
</comment>
<dbReference type="InterPro" id="IPR004104">
    <property type="entry name" value="Gfo/Idh/MocA-like_OxRdtase_C"/>
</dbReference>
<evidence type="ECO:0000313" key="4">
    <source>
        <dbReference type="Proteomes" id="UP001073227"/>
    </source>
</evidence>
<dbReference type="RefSeq" id="WP_267655105.1">
    <property type="nucleotide sequence ID" value="NZ_JAOVZR010000001.1"/>
</dbReference>
<feature type="domain" description="Gfo/Idh/MocA-like oxidoreductase N-terminal" evidence="1">
    <location>
        <begin position="5"/>
        <end position="121"/>
    </location>
</feature>
<dbReference type="PANTHER" id="PTHR43708">
    <property type="entry name" value="CONSERVED EXPRESSED OXIDOREDUCTASE (EUROFUNG)"/>
    <property type="match status" value="1"/>
</dbReference>
<evidence type="ECO:0000259" key="2">
    <source>
        <dbReference type="Pfam" id="PF02894"/>
    </source>
</evidence>
<dbReference type="Pfam" id="PF02894">
    <property type="entry name" value="GFO_IDH_MocA_C"/>
    <property type="match status" value="1"/>
</dbReference>
<name>A0ABT3ZDD8_9HYPH</name>
<dbReference type="InterPro" id="IPR051317">
    <property type="entry name" value="Gfo/Idh/MocA_oxidoreduct"/>
</dbReference>
<accession>A0ABT3ZDD8</accession>
<organism evidence="3 4">
    <name type="scientific">Hoeflea algicola</name>
    <dbReference type="NCBI Taxonomy" id="2983763"/>
    <lineage>
        <taxon>Bacteria</taxon>
        <taxon>Pseudomonadati</taxon>
        <taxon>Pseudomonadota</taxon>
        <taxon>Alphaproteobacteria</taxon>
        <taxon>Hyphomicrobiales</taxon>
        <taxon>Rhizobiaceae</taxon>
        <taxon>Hoeflea</taxon>
    </lineage>
</organism>
<protein>
    <submittedName>
        <fullName evidence="3">Gfo/Idh/MocA family oxidoreductase</fullName>
    </submittedName>
</protein>
<evidence type="ECO:0000313" key="3">
    <source>
        <dbReference type="EMBL" id="MCY0149658.1"/>
    </source>
</evidence>
<evidence type="ECO:0000259" key="1">
    <source>
        <dbReference type="Pfam" id="PF01408"/>
    </source>
</evidence>
<dbReference type="Gene3D" id="3.40.50.720">
    <property type="entry name" value="NAD(P)-binding Rossmann-like Domain"/>
    <property type="match status" value="1"/>
</dbReference>
<dbReference type="SUPFAM" id="SSF55347">
    <property type="entry name" value="Glyceraldehyde-3-phosphate dehydrogenase-like, C-terminal domain"/>
    <property type="match status" value="1"/>
</dbReference>
<reference evidence="3" key="1">
    <citation type="submission" date="2022-10" db="EMBL/GenBank/DDBJ databases">
        <title>Hoeflea sp. G2-23, isolated from marine algae.</title>
        <authorList>
            <person name="Kristyanto S."/>
            <person name="Kim J.M."/>
            <person name="Jeon C.O."/>
        </authorList>
    </citation>
    <scope>NUCLEOTIDE SEQUENCE</scope>
    <source>
        <strain evidence="3">G2-23</strain>
    </source>
</reference>